<feature type="domain" description="HTH gntR-type" evidence="4">
    <location>
        <begin position="4"/>
        <end position="71"/>
    </location>
</feature>
<keyword evidence="2" id="KW-0238">DNA-binding</keyword>
<proteinExistence type="predicted"/>
<comment type="caution">
    <text evidence="5">The sequence shown here is derived from an EMBL/GenBank/DDBJ whole genome shotgun (WGS) entry which is preliminary data.</text>
</comment>
<reference evidence="5 6" key="1">
    <citation type="submission" date="2020-08" db="EMBL/GenBank/DDBJ databases">
        <title>Cohnella phylogeny.</title>
        <authorList>
            <person name="Dunlap C."/>
        </authorList>
    </citation>
    <scope>NUCLEOTIDE SEQUENCE [LARGE SCALE GENOMIC DNA]</scope>
    <source>
        <strain evidence="5 6">DSM 25239</strain>
    </source>
</reference>
<dbReference type="AlphaFoldDB" id="A0A841U6Z1"/>
<evidence type="ECO:0000256" key="1">
    <source>
        <dbReference type="ARBA" id="ARBA00023015"/>
    </source>
</evidence>
<dbReference type="SUPFAM" id="SSF46785">
    <property type="entry name" value="Winged helix' DNA-binding domain"/>
    <property type="match status" value="1"/>
</dbReference>
<dbReference type="InterPro" id="IPR008920">
    <property type="entry name" value="TF_FadR/GntR_C"/>
</dbReference>
<dbReference type="PANTHER" id="PTHR43537:SF45">
    <property type="entry name" value="GNTR FAMILY REGULATORY PROTEIN"/>
    <property type="match status" value="1"/>
</dbReference>
<evidence type="ECO:0000313" key="5">
    <source>
        <dbReference type="EMBL" id="MBB6694043.1"/>
    </source>
</evidence>
<dbReference type="InterPro" id="IPR000524">
    <property type="entry name" value="Tscrpt_reg_HTH_GntR"/>
</dbReference>
<dbReference type="InterPro" id="IPR036388">
    <property type="entry name" value="WH-like_DNA-bd_sf"/>
</dbReference>
<dbReference type="PRINTS" id="PR00035">
    <property type="entry name" value="HTHGNTR"/>
</dbReference>
<dbReference type="PROSITE" id="PS50949">
    <property type="entry name" value="HTH_GNTR"/>
    <property type="match status" value="1"/>
</dbReference>
<dbReference type="SMART" id="SM00345">
    <property type="entry name" value="HTH_GNTR"/>
    <property type="match status" value="1"/>
</dbReference>
<name>A0A841U6Z1_9BACL</name>
<accession>A0A841U6Z1</accession>
<dbReference type="Gene3D" id="1.10.10.10">
    <property type="entry name" value="Winged helix-like DNA-binding domain superfamily/Winged helix DNA-binding domain"/>
    <property type="match status" value="1"/>
</dbReference>
<keyword evidence="1" id="KW-0805">Transcription regulation</keyword>
<dbReference type="Proteomes" id="UP000553776">
    <property type="component" value="Unassembled WGS sequence"/>
</dbReference>
<evidence type="ECO:0000259" key="4">
    <source>
        <dbReference type="PROSITE" id="PS50949"/>
    </source>
</evidence>
<dbReference type="GO" id="GO:0003700">
    <property type="term" value="F:DNA-binding transcription factor activity"/>
    <property type="evidence" value="ECO:0007669"/>
    <property type="project" value="InterPro"/>
</dbReference>
<dbReference type="Pfam" id="PF00392">
    <property type="entry name" value="GntR"/>
    <property type="match status" value="1"/>
</dbReference>
<evidence type="ECO:0000313" key="6">
    <source>
        <dbReference type="Proteomes" id="UP000553776"/>
    </source>
</evidence>
<protein>
    <submittedName>
        <fullName evidence="5">GntR family transcriptional regulator</fullName>
    </submittedName>
</protein>
<dbReference type="Gene3D" id="1.20.120.530">
    <property type="entry name" value="GntR ligand-binding domain-like"/>
    <property type="match status" value="1"/>
</dbReference>
<dbReference type="EMBL" id="JACJVR010000084">
    <property type="protein sequence ID" value="MBB6694043.1"/>
    <property type="molecule type" value="Genomic_DNA"/>
</dbReference>
<dbReference type="PANTHER" id="PTHR43537">
    <property type="entry name" value="TRANSCRIPTIONAL REGULATOR, GNTR FAMILY"/>
    <property type="match status" value="1"/>
</dbReference>
<dbReference type="SUPFAM" id="SSF48008">
    <property type="entry name" value="GntR ligand-binding domain-like"/>
    <property type="match status" value="1"/>
</dbReference>
<dbReference type="InterPro" id="IPR036390">
    <property type="entry name" value="WH_DNA-bd_sf"/>
</dbReference>
<gene>
    <name evidence="5" type="ORF">H7B90_21820</name>
</gene>
<keyword evidence="6" id="KW-1185">Reference proteome</keyword>
<keyword evidence="3" id="KW-0804">Transcription</keyword>
<evidence type="ECO:0000256" key="3">
    <source>
        <dbReference type="ARBA" id="ARBA00023163"/>
    </source>
</evidence>
<organism evidence="5 6">
    <name type="scientific">Cohnella xylanilytica</name>
    <dbReference type="NCBI Taxonomy" id="557555"/>
    <lineage>
        <taxon>Bacteria</taxon>
        <taxon>Bacillati</taxon>
        <taxon>Bacillota</taxon>
        <taxon>Bacilli</taxon>
        <taxon>Bacillales</taxon>
        <taxon>Paenibacillaceae</taxon>
        <taxon>Cohnella</taxon>
    </lineage>
</organism>
<dbReference type="RefSeq" id="WP_185138018.1">
    <property type="nucleotide sequence ID" value="NZ_JACJVR010000084.1"/>
</dbReference>
<evidence type="ECO:0000256" key="2">
    <source>
        <dbReference type="ARBA" id="ARBA00023125"/>
    </source>
</evidence>
<sequence>MSESPLVDVAYQAIHHKLLNGIYLPGMLLSESELSEELGMSRTPVRAAVSLLEKEGFVRTLKKRGILVQGVEVQELYDIYDLLTALYVFALDRIEEYHYEMDLETLRVYLEEMNRASENKENRKYYECGLMFMRTMLSTIENRSILETFDRYKDKLLFFVVAYRSTAGSNRPYTGKRLYAELLRHFTDKNYSEAKKYLQHFKLGSQEELLRQRQSLT</sequence>
<dbReference type="GO" id="GO:0003677">
    <property type="term" value="F:DNA binding"/>
    <property type="evidence" value="ECO:0007669"/>
    <property type="project" value="UniProtKB-KW"/>
</dbReference>